<protein>
    <recommendedName>
        <fullName evidence="3">Cholesterol esterase</fullName>
    </recommendedName>
</protein>
<sequence>MGHTKRLRFAGILGAGLLVLAGEGVAMAQNGVSAGISLSNTIFQQTVGSINAEEMQLFVDTESMANGDIPVTRLRMKEATITDLCMEAPVSLPGLGEKKFVMKVDGPNTQATNLVIGTTSLDGTMTLKNPQIGVDASTMSNRAQPGAFGIQAAGLDAGTQRIKASSITADVLTAAGSKLRVVGGNEGGC</sequence>
<reference evidence="1" key="1">
    <citation type="submission" date="2020-11" db="EMBL/GenBank/DDBJ databases">
        <title>Sequencing the genomes of 1000 actinobacteria strains.</title>
        <authorList>
            <person name="Klenk H.-P."/>
        </authorList>
    </citation>
    <scope>NUCLEOTIDE SEQUENCE</scope>
    <source>
        <strain evidence="1">DSM 45632</strain>
    </source>
</reference>
<comment type="caution">
    <text evidence="1">The sequence shown here is derived from an EMBL/GenBank/DDBJ whole genome shotgun (WGS) entry which is preliminary data.</text>
</comment>
<dbReference type="AlphaFoldDB" id="A0A931E0E5"/>
<dbReference type="RefSeq" id="WP_196824006.1">
    <property type="nucleotide sequence ID" value="NZ_CP046980.1"/>
</dbReference>
<evidence type="ECO:0000313" key="2">
    <source>
        <dbReference type="Proteomes" id="UP000658613"/>
    </source>
</evidence>
<dbReference type="EMBL" id="JADOUE010000001">
    <property type="protein sequence ID" value="MBG6121446.1"/>
    <property type="molecule type" value="Genomic_DNA"/>
</dbReference>
<name>A0A931E0E5_9CORY</name>
<dbReference type="Proteomes" id="UP000658613">
    <property type="component" value="Unassembled WGS sequence"/>
</dbReference>
<evidence type="ECO:0000313" key="1">
    <source>
        <dbReference type="EMBL" id="MBG6121446.1"/>
    </source>
</evidence>
<dbReference type="InterPro" id="IPR046198">
    <property type="entry name" value="DUF6230"/>
</dbReference>
<evidence type="ECO:0008006" key="3">
    <source>
        <dbReference type="Google" id="ProtNLM"/>
    </source>
</evidence>
<accession>A0A931E0E5</accession>
<dbReference type="Pfam" id="PF19741">
    <property type="entry name" value="DUF6230"/>
    <property type="match status" value="1"/>
</dbReference>
<keyword evidence="2" id="KW-1185">Reference proteome</keyword>
<gene>
    <name evidence="1" type="ORF">IW254_000415</name>
</gene>
<organism evidence="1 2">
    <name type="scientific">Corynebacterium aquatimens</name>
    <dbReference type="NCBI Taxonomy" id="1190508"/>
    <lineage>
        <taxon>Bacteria</taxon>
        <taxon>Bacillati</taxon>
        <taxon>Actinomycetota</taxon>
        <taxon>Actinomycetes</taxon>
        <taxon>Mycobacteriales</taxon>
        <taxon>Corynebacteriaceae</taxon>
        <taxon>Corynebacterium</taxon>
    </lineage>
</organism>
<proteinExistence type="predicted"/>